<dbReference type="InterPro" id="IPR011990">
    <property type="entry name" value="TPR-like_helical_dom_sf"/>
</dbReference>
<dbReference type="Gene3D" id="1.25.40.10">
    <property type="entry name" value="Tetratricopeptide repeat domain"/>
    <property type="match status" value="1"/>
</dbReference>
<comment type="caution">
    <text evidence="1">The sequence shown here is derived from an EMBL/GenBank/DDBJ whole genome shotgun (WGS) entry which is preliminary data.</text>
</comment>
<accession>X1DNE3</accession>
<sequence length="74" mass="8551">MKERANLEQEAEFVSKVKLDIAICNYRLRKYEEAASILSELLNSDISSALKKNVLFWLAKSNTYLGNTQYAIEY</sequence>
<name>X1DNE3_9ZZZZ</name>
<dbReference type="EMBL" id="BART01033663">
    <property type="protein sequence ID" value="GAH09785.1"/>
    <property type="molecule type" value="Genomic_DNA"/>
</dbReference>
<protein>
    <submittedName>
        <fullName evidence="1">Uncharacterized protein</fullName>
    </submittedName>
</protein>
<proteinExistence type="predicted"/>
<gene>
    <name evidence="1" type="ORF">S01H4_57771</name>
</gene>
<feature type="non-terminal residue" evidence="1">
    <location>
        <position position="74"/>
    </location>
</feature>
<dbReference type="SUPFAM" id="SSF48452">
    <property type="entry name" value="TPR-like"/>
    <property type="match status" value="1"/>
</dbReference>
<dbReference type="AlphaFoldDB" id="X1DNE3"/>
<reference evidence="1" key="1">
    <citation type="journal article" date="2014" name="Front. Microbiol.">
        <title>High frequency of phylogenetically diverse reductive dehalogenase-homologous genes in deep subseafloor sedimentary metagenomes.</title>
        <authorList>
            <person name="Kawai M."/>
            <person name="Futagami T."/>
            <person name="Toyoda A."/>
            <person name="Takaki Y."/>
            <person name="Nishi S."/>
            <person name="Hori S."/>
            <person name="Arai W."/>
            <person name="Tsubouchi T."/>
            <person name="Morono Y."/>
            <person name="Uchiyama I."/>
            <person name="Ito T."/>
            <person name="Fujiyama A."/>
            <person name="Inagaki F."/>
            <person name="Takami H."/>
        </authorList>
    </citation>
    <scope>NUCLEOTIDE SEQUENCE</scope>
    <source>
        <strain evidence="1">Expedition CK06-06</strain>
    </source>
</reference>
<evidence type="ECO:0000313" key="1">
    <source>
        <dbReference type="EMBL" id="GAH09785.1"/>
    </source>
</evidence>
<organism evidence="1">
    <name type="scientific">marine sediment metagenome</name>
    <dbReference type="NCBI Taxonomy" id="412755"/>
    <lineage>
        <taxon>unclassified sequences</taxon>
        <taxon>metagenomes</taxon>
        <taxon>ecological metagenomes</taxon>
    </lineage>
</organism>